<evidence type="ECO:0000313" key="2">
    <source>
        <dbReference type="EMBL" id="GGG60225.1"/>
    </source>
</evidence>
<evidence type="ECO:0000259" key="1">
    <source>
        <dbReference type="PROSITE" id="PS51704"/>
    </source>
</evidence>
<dbReference type="PROSITE" id="PS51704">
    <property type="entry name" value="GP_PDE"/>
    <property type="match status" value="1"/>
</dbReference>
<comment type="caution">
    <text evidence="2">The sequence shown here is derived from an EMBL/GenBank/DDBJ whole genome shotgun (WGS) entry which is preliminary data.</text>
</comment>
<dbReference type="Gene3D" id="3.20.20.190">
    <property type="entry name" value="Phosphatidylinositol (PI) phosphodiesterase"/>
    <property type="match status" value="1"/>
</dbReference>
<dbReference type="InterPro" id="IPR017946">
    <property type="entry name" value="PLC-like_Pdiesterase_TIM-brl"/>
</dbReference>
<dbReference type="Pfam" id="PF03009">
    <property type="entry name" value="GDPD"/>
    <property type="match status" value="1"/>
</dbReference>
<dbReference type="GO" id="GO:0006629">
    <property type="term" value="P:lipid metabolic process"/>
    <property type="evidence" value="ECO:0007669"/>
    <property type="project" value="InterPro"/>
</dbReference>
<sequence length="285" mass="32024">MEQLKIWAHRGASAYAPENTMEAFELAVQQHADGLDITIHRTKDGEIVVIHDDTIDRTSNGKGEVADYTLAELKAFNFNAGFEDKYSRTEIPTLHEVLELVKACELELNIEENIIFSDHDRTTISLDAAKLVQEYGLTERVSFSSFNHHSMAQIKQAFPVIRTGLLYLEGLYNGGEYAKTADASALHPFFISVTPDMVTKAHNAGIRIHAWTVNEVAAVKSMIEVGADVIITDCPDICADLRDMDIHTRKDLDDQKFRANYDEVKSYSFMQSLYTKMAKNQSQEG</sequence>
<dbReference type="AlphaFoldDB" id="A0A917GXB2"/>
<protein>
    <submittedName>
        <fullName evidence="2">Glycerophosphoryl diester phosphodiesterase</fullName>
    </submittedName>
</protein>
<reference evidence="2 3" key="1">
    <citation type="journal article" date="2014" name="Int. J. Syst. Evol. Microbiol.">
        <title>Complete genome sequence of Corynebacterium casei LMG S-19264T (=DSM 44701T), isolated from a smear-ripened cheese.</title>
        <authorList>
            <consortium name="US DOE Joint Genome Institute (JGI-PGF)"/>
            <person name="Walter F."/>
            <person name="Albersmeier A."/>
            <person name="Kalinowski J."/>
            <person name="Ruckert C."/>
        </authorList>
    </citation>
    <scope>NUCLEOTIDE SEQUENCE [LARGE SCALE GENOMIC DNA]</scope>
    <source>
        <strain evidence="2 3">CGMCC 1.15286</strain>
    </source>
</reference>
<gene>
    <name evidence="2" type="primary">glpQ</name>
    <name evidence="2" type="ORF">GCM10010918_11790</name>
</gene>
<dbReference type="InterPro" id="IPR030395">
    <property type="entry name" value="GP_PDE_dom"/>
</dbReference>
<organism evidence="2 3">
    <name type="scientific">Paenibacillus radicis</name>
    <name type="common">ex Gao et al. 2016</name>
    <dbReference type="NCBI Taxonomy" id="1737354"/>
    <lineage>
        <taxon>Bacteria</taxon>
        <taxon>Bacillati</taxon>
        <taxon>Bacillota</taxon>
        <taxon>Bacilli</taxon>
        <taxon>Bacillales</taxon>
        <taxon>Paenibacillaceae</taxon>
        <taxon>Paenibacillus</taxon>
    </lineage>
</organism>
<dbReference type="GO" id="GO:0008081">
    <property type="term" value="F:phosphoric diester hydrolase activity"/>
    <property type="evidence" value="ECO:0007669"/>
    <property type="project" value="InterPro"/>
</dbReference>
<dbReference type="SUPFAM" id="SSF51695">
    <property type="entry name" value="PLC-like phosphodiesterases"/>
    <property type="match status" value="1"/>
</dbReference>
<dbReference type="PANTHER" id="PTHR46211:SF1">
    <property type="entry name" value="GLYCEROPHOSPHODIESTER PHOSPHODIESTERASE, CYTOPLASMIC"/>
    <property type="match status" value="1"/>
</dbReference>
<dbReference type="RefSeq" id="WP_188888030.1">
    <property type="nucleotide sequence ID" value="NZ_BMHY01000002.1"/>
</dbReference>
<dbReference type="PANTHER" id="PTHR46211">
    <property type="entry name" value="GLYCEROPHOSPHORYL DIESTER PHOSPHODIESTERASE"/>
    <property type="match status" value="1"/>
</dbReference>
<evidence type="ECO:0000313" key="3">
    <source>
        <dbReference type="Proteomes" id="UP000600247"/>
    </source>
</evidence>
<feature type="domain" description="GP-PDE" evidence="1">
    <location>
        <begin position="4"/>
        <end position="242"/>
    </location>
</feature>
<name>A0A917GXB2_9BACL</name>
<keyword evidence="3" id="KW-1185">Reference proteome</keyword>
<accession>A0A917GXB2</accession>
<dbReference type="Proteomes" id="UP000600247">
    <property type="component" value="Unassembled WGS sequence"/>
</dbReference>
<dbReference type="EMBL" id="BMHY01000002">
    <property type="protein sequence ID" value="GGG60225.1"/>
    <property type="molecule type" value="Genomic_DNA"/>
</dbReference>
<proteinExistence type="predicted"/>